<reference evidence="2" key="1">
    <citation type="submission" date="2019-03" db="EMBL/GenBank/DDBJ databases">
        <title>Aquabacterium pictum sp.nov., the first bacteriochlorophyll a-containing freshwater bacterium in the genus Aquabacterium of the class Betaproteobacteria.</title>
        <authorList>
            <person name="Hirose S."/>
            <person name="Tank M."/>
            <person name="Hara E."/>
            <person name="Tamaki H."/>
            <person name="Takaichi S."/>
            <person name="Haruta S."/>
            <person name="Hanada S."/>
        </authorList>
    </citation>
    <scope>NUCLEOTIDE SEQUENCE [LARGE SCALE GENOMIC DNA]</scope>
    <source>
        <strain evidence="2">W35</strain>
    </source>
</reference>
<protein>
    <submittedName>
        <fullName evidence="1">Uncharacterized protein</fullName>
    </submittedName>
</protein>
<dbReference type="EMBL" id="BJCL01000036">
    <property type="protein sequence ID" value="GCL66350.1"/>
    <property type="molecule type" value="Genomic_DNA"/>
</dbReference>
<gene>
    <name evidence="1" type="ORF">AQPW35_54310</name>
</gene>
<dbReference type="Proteomes" id="UP000301751">
    <property type="component" value="Unassembled WGS sequence"/>
</dbReference>
<name>A0A480AZF9_9BURK</name>
<comment type="caution">
    <text evidence="1">The sequence shown here is derived from an EMBL/GenBank/DDBJ whole genome shotgun (WGS) entry which is preliminary data.</text>
</comment>
<keyword evidence="2" id="KW-1185">Reference proteome</keyword>
<proteinExistence type="predicted"/>
<evidence type="ECO:0000313" key="2">
    <source>
        <dbReference type="Proteomes" id="UP000301751"/>
    </source>
</evidence>
<organism evidence="1 2">
    <name type="scientific">Pseudaquabacterium pictum</name>
    <dbReference type="NCBI Taxonomy" id="2315236"/>
    <lineage>
        <taxon>Bacteria</taxon>
        <taxon>Pseudomonadati</taxon>
        <taxon>Pseudomonadota</taxon>
        <taxon>Betaproteobacteria</taxon>
        <taxon>Burkholderiales</taxon>
        <taxon>Sphaerotilaceae</taxon>
        <taxon>Pseudaquabacterium</taxon>
    </lineage>
</organism>
<sequence length="75" mass="7991">MKPRGYLGGWKAEIACSQLPVTTGAARAAAWASNSENSKATAWRKKDRQESIVIGTRAWESGAIISASPRCGNRG</sequence>
<dbReference type="AlphaFoldDB" id="A0A480AZF9"/>
<accession>A0A480AZF9</accession>
<evidence type="ECO:0000313" key="1">
    <source>
        <dbReference type="EMBL" id="GCL66350.1"/>
    </source>
</evidence>